<dbReference type="KEGG" id="elm:ELI_4662"/>
<name>G8L920_9FIRM</name>
<dbReference type="HOGENOM" id="CLU_1812895_0_0_9"/>
<accession>G8L920</accession>
<dbReference type="eggNOG" id="ENOG502ZQDS">
    <property type="taxonomic scope" value="Bacteria"/>
</dbReference>
<organism evidence="1 2">
    <name type="scientific">Eubacterium callanderi</name>
    <dbReference type="NCBI Taxonomy" id="53442"/>
    <lineage>
        <taxon>Bacteria</taxon>
        <taxon>Bacillati</taxon>
        <taxon>Bacillota</taxon>
        <taxon>Clostridia</taxon>
        <taxon>Eubacteriales</taxon>
        <taxon>Eubacteriaceae</taxon>
        <taxon>Eubacterium</taxon>
    </lineage>
</organism>
<reference evidence="1 2" key="1">
    <citation type="journal article" date="2011" name="J. Bacteriol.">
        <title>Complete genome sequence of a carbon monoxide-utilizing acetogen, Eubacterium limosum KIST612.</title>
        <authorList>
            <person name="Roh H."/>
            <person name="Ko H.J."/>
            <person name="Kim D."/>
            <person name="Choi D.G."/>
            <person name="Park S."/>
            <person name="Kim S."/>
            <person name="Chang I.S."/>
            <person name="Choi I.G."/>
        </authorList>
    </citation>
    <scope>NUCLEOTIDE SEQUENCE [LARGE SCALE GENOMIC DNA]</scope>
    <source>
        <strain evidence="1 2">KIST612</strain>
    </source>
</reference>
<evidence type="ECO:0000313" key="1">
    <source>
        <dbReference type="EMBL" id="AEU12330.1"/>
    </source>
</evidence>
<proteinExistence type="predicted"/>
<dbReference type="AlphaFoldDB" id="G8L920"/>
<sequence length="144" mass="16551">MKMKNISECFKMDYQVFLDDVKYKKNEIHQKESCDITMHCYDYLKSEVIEDEFIQLKFTRELVFEPIKLFELSVTIGANLFLVDEVKSEINLSKIDLAKELSSANSEILGNLVSRASLIISQLTATSFGNAPIITPPTMFRKEL</sequence>
<protein>
    <recommendedName>
        <fullName evidence="3">Preprotein translocase subunit SecB</fullName>
    </recommendedName>
</protein>
<gene>
    <name evidence="1" type="ordered locus">ELI_4662</name>
</gene>
<keyword evidence="2" id="KW-1185">Reference proteome</keyword>
<dbReference type="EMBL" id="CP002273">
    <property type="protein sequence ID" value="AEU12330.1"/>
    <property type="molecule type" value="Genomic_DNA"/>
</dbReference>
<evidence type="ECO:0000313" key="2">
    <source>
        <dbReference type="Proteomes" id="UP000006873"/>
    </source>
</evidence>
<evidence type="ECO:0008006" key="3">
    <source>
        <dbReference type="Google" id="ProtNLM"/>
    </source>
</evidence>
<dbReference type="Proteomes" id="UP000006873">
    <property type="component" value="Chromosome"/>
</dbReference>